<name>A0AA48KCE5_9BACT</name>
<dbReference type="PANTHER" id="PTHR35869:SF1">
    <property type="entry name" value="OUTER-MEMBRANE LIPOPROTEIN CARRIER PROTEIN"/>
    <property type="match status" value="1"/>
</dbReference>
<sequence length="201" mass="21496">MRQTVVLATALLGAQVLAAAEPPAWWKAFTAAPRMAAGFIQESDSAVFGKLKRTGILRLAKGGRLRVEYQKGLLLVADGRKLVQYDAEARTAQKVDLRSASKDAPLLWVLLDPAALDKVFAVKPGAGPDAFTLEPRKAGLPKVSLEGKGGMPLRISWVDPTGARQVLEFLSPHVPAPFAADTFAFKAPAGTRWIATPGSRE</sequence>
<reference evidence="4" key="1">
    <citation type="journal article" date="2023" name="Int. J. Syst. Evol. Microbiol.">
        <title>Mesoterricola silvestris gen. nov., sp. nov., Mesoterricola sediminis sp. nov., Geothrix oryzae sp. nov., Geothrix edaphica sp. nov., Geothrix rubra sp. nov., and Geothrix limicola sp. nov., six novel members of Acidobacteriota isolated from soils.</title>
        <authorList>
            <person name="Itoh H."/>
            <person name="Sugisawa Y."/>
            <person name="Mise K."/>
            <person name="Xu Z."/>
            <person name="Kuniyasu M."/>
            <person name="Ushijima N."/>
            <person name="Kawano K."/>
            <person name="Kobayashi E."/>
            <person name="Shiratori Y."/>
            <person name="Masuda Y."/>
            <person name="Senoo K."/>
        </authorList>
    </citation>
    <scope>NUCLEOTIDE SEQUENCE [LARGE SCALE GENOMIC DNA]</scope>
    <source>
        <strain evidence="4">W79</strain>
    </source>
</reference>
<dbReference type="InterPro" id="IPR004564">
    <property type="entry name" value="OM_lipoprot_carrier_LolA-like"/>
</dbReference>
<evidence type="ECO:0000313" key="3">
    <source>
        <dbReference type="EMBL" id="BDU73418.1"/>
    </source>
</evidence>
<dbReference type="Proteomes" id="UP001238179">
    <property type="component" value="Chromosome"/>
</dbReference>
<dbReference type="Gene3D" id="2.50.20.10">
    <property type="entry name" value="Lipoprotein localisation LolA/LolB/LppX"/>
    <property type="match status" value="1"/>
</dbReference>
<feature type="chain" id="PRO_5041203523" description="Outer membrane lipoprotein carrier protein LolA" evidence="2">
    <location>
        <begin position="20"/>
        <end position="201"/>
    </location>
</feature>
<protein>
    <recommendedName>
        <fullName evidence="5">Outer membrane lipoprotein carrier protein LolA</fullName>
    </recommendedName>
</protein>
<dbReference type="SUPFAM" id="SSF89392">
    <property type="entry name" value="Prokaryotic lipoproteins and lipoprotein localization factors"/>
    <property type="match status" value="1"/>
</dbReference>
<dbReference type="InterPro" id="IPR029046">
    <property type="entry name" value="LolA/LolB/LppX"/>
</dbReference>
<organism evidence="3 4">
    <name type="scientific">Mesoterricola silvestris</name>
    <dbReference type="NCBI Taxonomy" id="2927979"/>
    <lineage>
        <taxon>Bacteria</taxon>
        <taxon>Pseudomonadati</taxon>
        <taxon>Acidobacteriota</taxon>
        <taxon>Holophagae</taxon>
        <taxon>Holophagales</taxon>
        <taxon>Holophagaceae</taxon>
        <taxon>Mesoterricola</taxon>
    </lineage>
</organism>
<dbReference type="Pfam" id="PF03548">
    <property type="entry name" value="LolA"/>
    <property type="match status" value="1"/>
</dbReference>
<keyword evidence="1 2" id="KW-0732">Signal</keyword>
<accession>A0AA48KCE5</accession>
<dbReference type="AlphaFoldDB" id="A0AA48KCE5"/>
<keyword evidence="4" id="KW-1185">Reference proteome</keyword>
<evidence type="ECO:0000313" key="4">
    <source>
        <dbReference type="Proteomes" id="UP001238179"/>
    </source>
</evidence>
<dbReference type="KEGG" id="msil:METEAL_25920"/>
<feature type="signal peptide" evidence="2">
    <location>
        <begin position="1"/>
        <end position="19"/>
    </location>
</feature>
<dbReference type="CDD" id="cd16325">
    <property type="entry name" value="LolA"/>
    <property type="match status" value="1"/>
</dbReference>
<evidence type="ECO:0000256" key="1">
    <source>
        <dbReference type="ARBA" id="ARBA00022729"/>
    </source>
</evidence>
<evidence type="ECO:0000256" key="2">
    <source>
        <dbReference type="SAM" id="SignalP"/>
    </source>
</evidence>
<dbReference type="EMBL" id="AP027080">
    <property type="protein sequence ID" value="BDU73418.1"/>
    <property type="molecule type" value="Genomic_DNA"/>
</dbReference>
<dbReference type="RefSeq" id="WP_316412080.1">
    <property type="nucleotide sequence ID" value="NZ_AP027080.1"/>
</dbReference>
<proteinExistence type="predicted"/>
<evidence type="ECO:0008006" key="5">
    <source>
        <dbReference type="Google" id="ProtNLM"/>
    </source>
</evidence>
<dbReference type="PANTHER" id="PTHR35869">
    <property type="entry name" value="OUTER-MEMBRANE LIPOPROTEIN CARRIER PROTEIN"/>
    <property type="match status" value="1"/>
</dbReference>
<gene>
    <name evidence="3" type="ORF">METEAL_25920</name>
</gene>